<sequence length="263" mass="30217">MMKGMNRLYPVLAWGKHRIRLSSPPKRGDLQYFYEELIKSSKTYYAFEAIEQYRKVLRKDKTRVKLQDYGAGSLKHKGKERTVAGVAASSTSKAKVGAFLFRLVNHLQPKTIMELGTCLGVSSLYLGMASRNSKVITLEGDPTLSKLAQQQFDQQRLQIQTVSGNIDQTLLEVLETVEGVDMVFFDANHRYEPTMTYFNQCLEKSHKQSVFIFDDIHWSKEMEQAWSEVRGHPSVKVSIDLFQIGILFFNEMGADQKHYTWTL</sequence>
<dbReference type="PANTHER" id="PTHR43836:SF2">
    <property type="entry name" value="CATECHOL O-METHYLTRANSFERASE 1-RELATED"/>
    <property type="match status" value="1"/>
</dbReference>
<organism evidence="1 2">
    <name type="scientific">Algivirga pacifica</name>
    <dbReference type="NCBI Taxonomy" id="1162670"/>
    <lineage>
        <taxon>Bacteria</taxon>
        <taxon>Pseudomonadati</taxon>
        <taxon>Bacteroidota</taxon>
        <taxon>Cytophagia</taxon>
        <taxon>Cytophagales</taxon>
        <taxon>Flammeovirgaceae</taxon>
        <taxon>Algivirga</taxon>
    </lineage>
</organism>
<comment type="caution">
    <text evidence="1">The sequence shown here is derived from an EMBL/GenBank/DDBJ whole genome shotgun (WGS) entry which is preliminary data.</text>
</comment>
<evidence type="ECO:0000313" key="2">
    <source>
        <dbReference type="Proteomes" id="UP001500298"/>
    </source>
</evidence>
<dbReference type="Gene3D" id="3.40.50.150">
    <property type="entry name" value="Vaccinia Virus protein VP39"/>
    <property type="match status" value="1"/>
</dbReference>
<dbReference type="EMBL" id="BAABJX010000064">
    <property type="protein sequence ID" value="GAA4850307.1"/>
    <property type="molecule type" value="Genomic_DNA"/>
</dbReference>
<dbReference type="PANTHER" id="PTHR43836">
    <property type="entry name" value="CATECHOL O-METHYLTRANSFERASE 1-RELATED"/>
    <property type="match status" value="1"/>
</dbReference>
<reference evidence="2" key="1">
    <citation type="journal article" date="2019" name="Int. J. Syst. Evol. Microbiol.">
        <title>The Global Catalogue of Microorganisms (GCM) 10K type strain sequencing project: providing services to taxonomists for standard genome sequencing and annotation.</title>
        <authorList>
            <consortium name="The Broad Institute Genomics Platform"/>
            <consortium name="The Broad Institute Genome Sequencing Center for Infectious Disease"/>
            <person name="Wu L."/>
            <person name="Ma J."/>
        </authorList>
    </citation>
    <scope>NUCLEOTIDE SEQUENCE [LARGE SCALE GENOMIC DNA]</scope>
    <source>
        <strain evidence="2">JCM 18326</strain>
    </source>
</reference>
<keyword evidence="2" id="KW-1185">Reference proteome</keyword>
<name>A0ABP9DPX5_9BACT</name>
<evidence type="ECO:0000313" key="1">
    <source>
        <dbReference type="EMBL" id="GAA4850307.1"/>
    </source>
</evidence>
<dbReference type="GO" id="GO:0032259">
    <property type="term" value="P:methylation"/>
    <property type="evidence" value="ECO:0007669"/>
    <property type="project" value="UniProtKB-KW"/>
</dbReference>
<keyword evidence="1" id="KW-0489">Methyltransferase</keyword>
<dbReference type="InterPro" id="IPR029063">
    <property type="entry name" value="SAM-dependent_MTases_sf"/>
</dbReference>
<protein>
    <submittedName>
        <fullName evidence="1">Class I SAM-dependent methyltransferase</fullName>
    </submittedName>
</protein>
<gene>
    <name evidence="1" type="ORF">GCM10023331_38680</name>
</gene>
<dbReference type="Pfam" id="PF13578">
    <property type="entry name" value="Methyltransf_24"/>
    <property type="match status" value="1"/>
</dbReference>
<keyword evidence="1" id="KW-0808">Transferase</keyword>
<dbReference type="SUPFAM" id="SSF53335">
    <property type="entry name" value="S-adenosyl-L-methionine-dependent methyltransferases"/>
    <property type="match status" value="1"/>
</dbReference>
<accession>A0ABP9DPX5</accession>
<proteinExistence type="predicted"/>
<dbReference type="GO" id="GO:0008168">
    <property type="term" value="F:methyltransferase activity"/>
    <property type="evidence" value="ECO:0007669"/>
    <property type="project" value="UniProtKB-KW"/>
</dbReference>
<dbReference type="Proteomes" id="UP001500298">
    <property type="component" value="Unassembled WGS sequence"/>
</dbReference>